<name>A0ABY8UUG7_9BACI</name>
<gene>
    <name evidence="1" type="ORF">QNI29_16475</name>
</gene>
<dbReference type="Proteomes" id="UP001236652">
    <property type="component" value="Chromosome"/>
</dbReference>
<dbReference type="RefSeq" id="WP_231418784.1">
    <property type="nucleotide sequence ID" value="NZ_CP126446.1"/>
</dbReference>
<evidence type="ECO:0000313" key="1">
    <source>
        <dbReference type="EMBL" id="WIF97311.1"/>
    </source>
</evidence>
<evidence type="ECO:0000313" key="2">
    <source>
        <dbReference type="Proteomes" id="UP001236652"/>
    </source>
</evidence>
<sequence length="248" mass="29880">MNLTLAEIETLDDHFRYYHPSYYDKKQRLEEIRLDAFTDEELFTAVLKQVRSFLSSESEMATASLLSKRLGYYFVTGMLAPMSLYSKMPVMELEDKKLIRIDDTKMWFPKWSNESREVLLIENRDREKAVSNHFKQLIEKMIYPIFNTINQVTRLPMKTMWESFATYVYWFYEQFAHEIADEKQADTVRRDFRVLREVEAQVFRQKQNPIDSFTLRKEEGKEKRKFCCLTYQLNNEHSYCKVCPLLKN</sequence>
<organism evidence="1 2">
    <name type="scientific">Pontibacillus chungwhensis</name>
    <dbReference type="NCBI Taxonomy" id="265426"/>
    <lineage>
        <taxon>Bacteria</taxon>
        <taxon>Bacillati</taxon>
        <taxon>Bacillota</taxon>
        <taxon>Bacilli</taxon>
        <taxon>Bacillales</taxon>
        <taxon>Bacillaceae</taxon>
        <taxon>Pontibacillus</taxon>
    </lineage>
</organism>
<evidence type="ECO:0008006" key="3">
    <source>
        <dbReference type="Google" id="ProtNLM"/>
    </source>
</evidence>
<accession>A0ABY8UUG7</accession>
<keyword evidence="2" id="KW-1185">Reference proteome</keyword>
<dbReference type="EMBL" id="CP126446">
    <property type="protein sequence ID" value="WIF97311.1"/>
    <property type="molecule type" value="Genomic_DNA"/>
</dbReference>
<protein>
    <recommendedName>
        <fullName evidence="3">Aerobactin siderophore biosynthesis IucA/IucC-like C-terminal domain-containing protein</fullName>
    </recommendedName>
</protein>
<proteinExistence type="predicted"/>
<reference evidence="1 2" key="1">
    <citation type="submission" date="2023-05" db="EMBL/GenBank/DDBJ databases">
        <title>Comparative genomics reveals the evidence of polycyclic aromatic hydrocarbons degradation in moderately halophilic genus Pontibacillus.</title>
        <authorList>
            <person name="Yang H."/>
            <person name="Qian Z."/>
        </authorList>
    </citation>
    <scope>NUCLEOTIDE SEQUENCE [LARGE SCALE GENOMIC DNA]</scope>
    <source>
        <strain evidence="2">HN14</strain>
    </source>
</reference>